<comment type="caution">
    <text evidence="1">The sequence shown here is derived from an EMBL/GenBank/DDBJ whole genome shotgun (WGS) entry which is preliminary data.</text>
</comment>
<keyword evidence="2" id="KW-1185">Reference proteome</keyword>
<proteinExistence type="predicted"/>
<gene>
    <name evidence="1" type="ORF">JCM15548_13514</name>
</gene>
<evidence type="ECO:0000313" key="1">
    <source>
        <dbReference type="EMBL" id="GAO31174.1"/>
    </source>
</evidence>
<evidence type="ECO:0008006" key="3">
    <source>
        <dbReference type="Google" id="ProtNLM"/>
    </source>
</evidence>
<dbReference type="STRING" id="1236989.JCM15548_13514"/>
<name>A0A0E9M101_9BACT</name>
<dbReference type="AlphaFoldDB" id="A0A0E9M101"/>
<evidence type="ECO:0000313" key="2">
    <source>
        <dbReference type="Proteomes" id="UP000032900"/>
    </source>
</evidence>
<dbReference type="EMBL" id="BAZW01000039">
    <property type="protein sequence ID" value="GAO31174.1"/>
    <property type="molecule type" value="Genomic_DNA"/>
</dbReference>
<dbReference type="Gene3D" id="3.40.50.300">
    <property type="entry name" value="P-loop containing nucleotide triphosphate hydrolases"/>
    <property type="match status" value="1"/>
</dbReference>
<reference evidence="1 2" key="1">
    <citation type="journal article" date="2015" name="Microbes Environ.">
        <title>Distribution and evolution of nitrogen fixation genes in the phylum bacteroidetes.</title>
        <authorList>
            <person name="Inoue J."/>
            <person name="Oshima K."/>
            <person name="Suda W."/>
            <person name="Sakamoto M."/>
            <person name="Iino T."/>
            <person name="Noda S."/>
            <person name="Hongoh Y."/>
            <person name="Hattori M."/>
            <person name="Ohkuma M."/>
        </authorList>
    </citation>
    <scope>NUCLEOTIDE SEQUENCE [LARGE SCALE GENOMIC DNA]</scope>
    <source>
        <strain evidence="1">JCM 15548</strain>
    </source>
</reference>
<dbReference type="Proteomes" id="UP000032900">
    <property type="component" value="Unassembled WGS sequence"/>
</dbReference>
<dbReference type="SUPFAM" id="SSF52540">
    <property type="entry name" value="P-loop containing nucleoside triphosphate hydrolases"/>
    <property type="match status" value="1"/>
</dbReference>
<accession>A0A0E9M101</accession>
<protein>
    <recommendedName>
        <fullName evidence="3">ATPase</fullName>
    </recommendedName>
</protein>
<dbReference type="InterPro" id="IPR027417">
    <property type="entry name" value="P-loop_NTPase"/>
</dbReference>
<sequence length="203" mass="23655">MYQQAFNYLQNKGSQIYGPLFRVLNEDHLIIQRLLAWSLKDAPTAQQLGVDLTKGLMVTGPIGCGKSSLMNLMRFYIKDETPHILKPCRDIAFEFEKAGFEVIRRYACVSYHNSTHRPYVKSFCFDDLGTEHSLRHFGQECNIMAEIILSRYDHFIHNNMLTHFTTNLSADEIEKFYGPRVRSRLREMCNLIAFPRDAPDKRK</sequence>
<organism evidence="1 2">
    <name type="scientific">Geofilum rubicundum JCM 15548</name>
    <dbReference type="NCBI Taxonomy" id="1236989"/>
    <lineage>
        <taxon>Bacteria</taxon>
        <taxon>Pseudomonadati</taxon>
        <taxon>Bacteroidota</taxon>
        <taxon>Bacteroidia</taxon>
        <taxon>Marinilabiliales</taxon>
        <taxon>Marinilabiliaceae</taxon>
        <taxon>Geofilum</taxon>
    </lineage>
</organism>